<evidence type="ECO:0000256" key="4">
    <source>
        <dbReference type="ARBA" id="ARBA00023002"/>
    </source>
</evidence>
<proteinExistence type="inferred from homology"/>
<evidence type="ECO:0000313" key="6">
    <source>
        <dbReference type="EMBL" id="KAF5368303.1"/>
    </source>
</evidence>
<reference evidence="6 7" key="1">
    <citation type="journal article" date="2020" name="ISME J.">
        <title>Uncovering the hidden diversity of litter-decomposition mechanisms in mushroom-forming fungi.</title>
        <authorList>
            <person name="Floudas D."/>
            <person name="Bentzer J."/>
            <person name="Ahren D."/>
            <person name="Johansson T."/>
            <person name="Persson P."/>
            <person name="Tunlid A."/>
        </authorList>
    </citation>
    <scope>NUCLEOTIDE SEQUENCE [LARGE SCALE GENOMIC DNA]</scope>
    <source>
        <strain evidence="6 7">CBS 406.79</strain>
    </source>
</reference>
<dbReference type="GO" id="GO:0004497">
    <property type="term" value="F:monooxygenase activity"/>
    <property type="evidence" value="ECO:0007669"/>
    <property type="project" value="InterPro"/>
</dbReference>
<dbReference type="PANTHER" id="PTHR46206">
    <property type="entry name" value="CYTOCHROME P450"/>
    <property type="match status" value="1"/>
</dbReference>
<keyword evidence="4" id="KW-0560">Oxidoreductase</keyword>
<gene>
    <name evidence="6" type="ORF">D9757_010520</name>
</gene>
<evidence type="ECO:0000256" key="5">
    <source>
        <dbReference type="ARBA" id="ARBA00023004"/>
    </source>
</evidence>
<dbReference type="Gene3D" id="1.10.630.10">
    <property type="entry name" value="Cytochrome P450"/>
    <property type="match status" value="1"/>
</dbReference>
<comment type="cofactor">
    <cofactor evidence="1">
        <name>heme</name>
        <dbReference type="ChEBI" id="CHEBI:30413"/>
    </cofactor>
</comment>
<evidence type="ECO:0000313" key="7">
    <source>
        <dbReference type="Proteomes" id="UP000518752"/>
    </source>
</evidence>
<accession>A0A8H5LSX3</accession>
<keyword evidence="3" id="KW-0479">Metal-binding</keyword>
<dbReference type="Pfam" id="PF00067">
    <property type="entry name" value="p450"/>
    <property type="match status" value="1"/>
</dbReference>
<dbReference type="GO" id="GO:0005506">
    <property type="term" value="F:iron ion binding"/>
    <property type="evidence" value="ECO:0007669"/>
    <property type="project" value="InterPro"/>
</dbReference>
<comment type="caution">
    <text evidence="6">The sequence shown here is derived from an EMBL/GenBank/DDBJ whole genome shotgun (WGS) entry which is preliminary data.</text>
</comment>
<dbReference type="InterPro" id="IPR001128">
    <property type="entry name" value="Cyt_P450"/>
</dbReference>
<evidence type="ECO:0000256" key="3">
    <source>
        <dbReference type="ARBA" id="ARBA00022723"/>
    </source>
</evidence>
<dbReference type="SUPFAM" id="SSF48264">
    <property type="entry name" value="Cytochrome P450"/>
    <property type="match status" value="1"/>
</dbReference>
<evidence type="ECO:0000256" key="1">
    <source>
        <dbReference type="ARBA" id="ARBA00001971"/>
    </source>
</evidence>
<dbReference type="OrthoDB" id="1844152at2759"/>
<dbReference type="GO" id="GO:0016705">
    <property type="term" value="F:oxidoreductase activity, acting on paired donors, with incorporation or reduction of molecular oxygen"/>
    <property type="evidence" value="ECO:0007669"/>
    <property type="project" value="InterPro"/>
</dbReference>
<evidence type="ECO:0008006" key="8">
    <source>
        <dbReference type="Google" id="ProtNLM"/>
    </source>
</evidence>
<dbReference type="AlphaFoldDB" id="A0A8H5LSX3"/>
<dbReference type="EMBL" id="JAACJN010000134">
    <property type="protein sequence ID" value="KAF5368303.1"/>
    <property type="molecule type" value="Genomic_DNA"/>
</dbReference>
<keyword evidence="5" id="KW-0408">Iron</keyword>
<protein>
    <recommendedName>
        <fullName evidence="8">Cytochrome P450</fullName>
    </recommendedName>
</protein>
<evidence type="ECO:0000256" key="2">
    <source>
        <dbReference type="ARBA" id="ARBA00010617"/>
    </source>
</evidence>
<dbReference type="InterPro" id="IPR036396">
    <property type="entry name" value="Cyt_P450_sf"/>
</dbReference>
<sequence length="277" mass="31317">MSGAAETKPISKLVTIPSCAGNGVFSSITDPFRPLFDSLAFIQEGYDRRSSKICKKLRTMLFLFKRELLQLEYTFGKPIYEDPYTVKVVQGLLTRNIGAKFAEVQDEIIASCEELLPSTHEWELANLQDVMMPLVARTTFMEPLIGNILTPSSFSHLVPIIENDWRMKNGTVKSGLRDREATATSSRRTVDDLVLRFLSTNFGAIHTTSMTVTAAISSLGVHPEYIPEFRQEIASVVAEHGWTKAAMGQMRKLDSFLMESQRMYMYFAYRYELPSVD</sequence>
<organism evidence="6 7">
    <name type="scientific">Collybiopsis confluens</name>
    <dbReference type="NCBI Taxonomy" id="2823264"/>
    <lineage>
        <taxon>Eukaryota</taxon>
        <taxon>Fungi</taxon>
        <taxon>Dikarya</taxon>
        <taxon>Basidiomycota</taxon>
        <taxon>Agaricomycotina</taxon>
        <taxon>Agaricomycetes</taxon>
        <taxon>Agaricomycetidae</taxon>
        <taxon>Agaricales</taxon>
        <taxon>Marasmiineae</taxon>
        <taxon>Omphalotaceae</taxon>
        <taxon>Collybiopsis</taxon>
    </lineage>
</organism>
<name>A0A8H5LSX3_9AGAR</name>
<keyword evidence="7" id="KW-1185">Reference proteome</keyword>
<dbReference type="GO" id="GO:0020037">
    <property type="term" value="F:heme binding"/>
    <property type="evidence" value="ECO:0007669"/>
    <property type="project" value="InterPro"/>
</dbReference>
<dbReference type="Proteomes" id="UP000518752">
    <property type="component" value="Unassembled WGS sequence"/>
</dbReference>
<comment type="similarity">
    <text evidence="2">Belongs to the cytochrome P450 family.</text>
</comment>